<dbReference type="KEGG" id="apel:CA267_016860"/>
<protein>
    <submittedName>
        <fullName evidence="1">Uncharacterized protein</fullName>
    </submittedName>
</protein>
<reference evidence="2" key="1">
    <citation type="submission" date="2014-12" db="EMBL/GenBank/DDBJ databases">
        <title>Complete genome sequence of a multi-drug resistant Klebsiella pneumoniae.</title>
        <authorList>
            <person name="Hua X."/>
            <person name="Chen Q."/>
            <person name="Li X."/>
            <person name="Feng Y."/>
            <person name="Ruan Z."/>
            <person name="Yu Y."/>
        </authorList>
    </citation>
    <scope>NUCLEOTIDE SEQUENCE [LARGE SCALE GENOMIC DNA]</scope>
    <source>
        <strain evidence="2">5.12</strain>
    </source>
</reference>
<keyword evidence="2" id="KW-1185">Reference proteome</keyword>
<dbReference type="AlphaFoldDB" id="A0A6M4MGQ2"/>
<dbReference type="EMBL" id="CP052766">
    <property type="protein sequence ID" value="QJR82299.1"/>
    <property type="molecule type" value="Genomic_DNA"/>
</dbReference>
<evidence type="ECO:0000313" key="1">
    <source>
        <dbReference type="EMBL" id="QJR82299.1"/>
    </source>
</evidence>
<dbReference type="OrthoDB" id="6388678at2"/>
<dbReference type="RefSeq" id="WP_139316249.1">
    <property type="nucleotide sequence ID" value="NZ_CP052766.1"/>
</dbReference>
<accession>A0A6M4MGQ2</accession>
<reference evidence="1 2" key="2">
    <citation type="submission" date="2020-04" db="EMBL/GenBank/DDBJ databases">
        <title>Complete genome sequence of Alteromonas pelagimontana 5.12T.</title>
        <authorList>
            <person name="Sinha R.K."/>
            <person name="Krishnan K.P."/>
            <person name="Kurian J.P."/>
        </authorList>
    </citation>
    <scope>NUCLEOTIDE SEQUENCE [LARGE SCALE GENOMIC DNA]</scope>
    <source>
        <strain evidence="1 2">5.12</strain>
    </source>
</reference>
<organism evidence="1 2">
    <name type="scientific">Alteromonas pelagimontana</name>
    <dbReference type="NCBI Taxonomy" id="1858656"/>
    <lineage>
        <taxon>Bacteria</taxon>
        <taxon>Pseudomonadati</taxon>
        <taxon>Pseudomonadota</taxon>
        <taxon>Gammaproteobacteria</taxon>
        <taxon>Alteromonadales</taxon>
        <taxon>Alteromonadaceae</taxon>
        <taxon>Alteromonas/Salinimonas group</taxon>
        <taxon>Alteromonas</taxon>
    </lineage>
</organism>
<proteinExistence type="predicted"/>
<dbReference type="Proteomes" id="UP000219285">
    <property type="component" value="Chromosome"/>
</dbReference>
<evidence type="ECO:0000313" key="2">
    <source>
        <dbReference type="Proteomes" id="UP000219285"/>
    </source>
</evidence>
<sequence length="60" mass="7363">MKFLKPKYPPQPNSRFQKYLQSQPVFNWFDRYEKQHDVQRVDSAENAALYRNWMAKRVGE</sequence>
<name>A0A6M4MGQ2_9ALTE</name>
<gene>
    <name evidence="1" type="ORF">CA267_016860</name>
</gene>